<dbReference type="InterPro" id="IPR003599">
    <property type="entry name" value="Ig_sub"/>
</dbReference>
<dbReference type="PANTHER" id="PTHR46841:SF7">
    <property type="entry name" value="IG-LIKE DOMAIN-CONTAINING PROTEIN"/>
    <property type="match status" value="1"/>
</dbReference>
<keyword evidence="3 10" id="KW-0732">Signal</keyword>
<dbReference type="GO" id="GO:0030424">
    <property type="term" value="C:axon"/>
    <property type="evidence" value="ECO:0007669"/>
    <property type="project" value="TreeGrafter"/>
</dbReference>
<name>A0A9W7WZ47_TRIRA</name>
<feature type="transmembrane region" description="Helical" evidence="9">
    <location>
        <begin position="252"/>
        <end position="275"/>
    </location>
</feature>
<feature type="chain" id="PRO_5040722266" evidence="10">
    <location>
        <begin position="24"/>
        <end position="306"/>
    </location>
</feature>
<reference evidence="13" key="1">
    <citation type="submission" date="2021-02" db="EMBL/GenBank/DDBJ databases">
        <title>Comparative genomics reveals that relaxation of natural selection precedes convergent phenotypic evolution of cavefish.</title>
        <authorList>
            <person name="Peng Z."/>
        </authorList>
    </citation>
    <scope>NUCLEOTIDE SEQUENCE</scope>
    <source>
        <tissue evidence="13">Muscle</tissue>
    </source>
</reference>
<feature type="domain" description="Immunoglobulin V-set" evidence="11">
    <location>
        <begin position="48"/>
        <end position="125"/>
    </location>
</feature>
<dbReference type="InterPro" id="IPR036179">
    <property type="entry name" value="Ig-like_dom_sf"/>
</dbReference>
<dbReference type="Proteomes" id="UP001059041">
    <property type="component" value="Linkage Group LG4"/>
</dbReference>
<dbReference type="InterPro" id="IPR013162">
    <property type="entry name" value="CD80_C2-set"/>
</dbReference>
<keyword evidence="4 9" id="KW-1133">Transmembrane helix</keyword>
<protein>
    <submittedName>
        <fullName evidence="13">OX-2 membrane glycoprotein-like</fullName>
    </submittedName>
</protein>
<evidence type="ECO:0000256" key="3">
    <source>
        <dbReference type="ARBA" id="ARBA00022729"/>
    </source>
</evidence>
<dbReference type="Pfam" id="PF07686">
    <property type="entry name" value="V-set"/>
    <property type="match status" value="1"/>
</dbReference>
<evidence type="ECO:0000256" key="7">
    <source>
        <dbReference type="ARBA" id="ARBA00023180"/>
    </source>
</evidence>
<dbReference type="Gene3D" id="2.60.40.10">
    <property type="entry name" value="Immunoglobulins"/>
    <property type="match status" value="2"/>
</dbReference>
<keyword evidence="7" id="KW-0325">Glycoprotein</keyword>
<keyword evidence="6" id="KW-1015">Disulfide bond</keyword>
<proteinExistence type="predicted"/>
<dbReference type="SUPFAM" id="SSF48726">
    <property type="entry name" value="Immunoglobulin"/>
    <property type="match status" value="2"/>
</dbReference>
<evidence type="ECO:0000256" key="6">
    <source>
        <dbReference type="ARBA" id="ARBA00023157"/>
    </source>
</evidence>
<evidence type="ECO:0000256" key="8">
    <source>
        <dbReference type="ARBA" id="ARBA00023319"/>
    </source>
</evidence>
<gene>
    <name evidence="13" type="ORF">IRJ41_007672</name>
</gene>
<dbReference type="SMART" id="SM00406">
    <property type="entry name" value="IGv"/>
    <property type="match status" value="1"/>
</dbReference>
<dbReference type="EMBL" id="JAFHDT010000004">
    <property type="protein sequence ID" value="KAI7810874.1"/>
    <property type="molecule type" value="Genomic_DNA"/>
</dbReference>
<keyword evidence="2 9" id="KW-0812">Transmembrane</keyword>
<dbReference type="InterPro" id="IPR047164">
    <property type="entry name" value="OX2G-like"/>
</dbReference>
<dbReference type="GO" id="GO:0098632">
    <property type="term" value="F:cell-cell adhesion mediator activity"/>
    <property type="evidence" value="ECO:0007669"/>
    <property type="project" value="InterPro"/>
</dbReference>
<keyword evidence="8" id="KW-0393">Immunoglobulin domain</keyword>
<evidence type="ECO:0000256" key="2">
    <source>
        <dbReference type="ARBA" id="ARBA00022692"/>
    </source>
</evidence>
<comment type="caution">
    <text evidence="13">The sequence shown here is derived from an EMBL/GenBank/DDBJ whole genome shotgun (WGS) entry which is preliminary data.</text>
</comment>
<dbReference type="Pfam" id="PF08205">
    <property type="entry name" value="C2-set_2"/>
    <property type="match status" value="1"/>
</dbReference>
<keyword evidence="14" id="KW-1185">Reference proteome</keyword>
<evidence type="ECO:0000256" key="5">
    <source>
        <dbReference type="ARBA" id="ARBA00023136"/>
    </source>
</evidence>
<dbReference type="SMART" id="SM00409">
    <property type="entry name" value="IG"/>
    <property type="match status" value="1"/>
</dbReference>
<dbReference type="PANTHER" id="PTHR46841">
    <property type="entry name" value="OX-2 MEMBRANE GLYCOPROTEIN"/>
    <property type="match status" value="1"/>
</dbReference>
<comment type="subcellular location">
    <subcellularLocation>
        <location evidence="1">Membrane</location>
        <topology evidence="1">Single-pass membrane protein</topology>
    </subcellularLocation>
</comment>
<accession>A0A9W7WZ47</accession>
<evidence type="ECO:0000256" key="1">
    <source>
        <dbReference type="ARBA" id="ARBA00004167"/>
    </source>
</evidence>
<dbReference type="GO" id="GO:0034113">
    <property type="term" value="P:heterotypic cell-cell adhesion"/>
    <property type="evidence" value="ECO:0007669"/>
    <property type="project" value="TreeGrafter"/>
</dbReference>
<evidence type="ECO:0000313" key="13">
    <source>
        <dbReference type="EMBL" id="KAI7810874.1"/>
    </source>
</evidence>
<dbReference type="InterPro" id="IPR013106">
    <property type="entry name" value="Ig_V-set"/>
</dbReference>
<evidence type="ECO:0000256" key="9">
    <source>
        <dbReference type="SAM" id="Phobius"/>
    </source>
</evidence>
<dbReference type="AlphaFoldDB" id="A0A9W7WZ47"/>
<sequence length="306" mass="33510">MSFGGGILFHLLLVSLVLFPNLGNISVPGPYLSVIIARGDTSVEFGGDTSLSCALSNPSGVKQVSWERVRAGDDAETLATFSERYKDYVHQEYVGKVTITASFNSSSIVIKNVTFEDEACYICSFKLYPSGPKRETLCLTVKGISEITASVNPASGSDSDVTVSCLAKGKPTPILQWKSTEKDQTLHLSGSNNIMINSDGSNTTTSYLKLPISQFHGKSVECVAQSDNVEKSYQISLSGKNDEVTNNTSRRYITTVLVLVFMLIIIFVITLICLYKRLHGKQQIPFHLNKVKARCTCTSLLKKLRL</sequence>
<dbReference type="GO" id="GO:0043025">
    <property type="term" value="C:neuronal cell body"/>
    <property type="evidence" value="ECO:0007669"/>
    <property type="project" value="TreeGrafter"/>
</dbReference>
<evidence type="ECO:0000256" key="4">
    <source>
        <dbReference type="ARBA" id="ARBA00022989"/>
    </source>
</evidence>
<dbReference type="GO" id="GO:0150079">
    <property type="term" value="P:negative regulation of neuroinflammatory response"/>
    <property type="evidence" value="ECO:0007669"/>
    <property type="project" value="TreeGrafter"/>
</dbReference>
<feature type="domain" description="Immunoglobulin" evidence="12">
    <location>
        <begin position="38"/>
        <end position="142"/>
    </location>
</feature>
<feature type="signal peptide" evidence="10">
    <location>
        <begin position="1"/>
        <end position="23"/>
    </location>
</feature>
<dbReference type="GO" id="GO:0009986">
    <property type="term" value="C:cell surface"/>
    <property type="evidence" value="ECO:0007669"/>
    <property type="project" value="TreeGrafter"/>
</dbReference>
<keyword evidence="5 9" id="KW-0472">Membrane</keyword>
<dbReference type="GO" id="GO:0016020">
    <property type="term" value="C:membrane"/>
    <property type="evidence" value="ECO:0007669"/>
    <property type="project" value="UniProtKB-SubCell"/>
</dbReference>
<evidence type="ECO:0000259" key="11">
    <source>
        <dbReference type="SMART" id="SM00406"/>
    </source>
</evidence>
<evidence type="ECO:0000313" key="14">
    <source>
        <dbReference type="Proteomes" id="UP001059041"/>
    </source>
</evidence>
<evidence type="ECO:0000259" key="12">
    <source>
        <dbReference type="SMART" id="SM00409"/>
    </source>
</evidence>
<organism evidence="13 14">
    <name type="scientific">Triplophysa rosa</name>
    <name type="common">Cave loach</name>
    <dbReference type="NCBI Taxonomy" id="992332"/>
    <lineage>
        <taxon>Eukaryota</taxon>
        <taxon>Metazoa</taxon>
        <taxon>Chordata</taxon>
        <taxon>Craniata</taxon>
        <taxon>Vertebrata</taxon>
        <taxon>Euteleostomi</taxon>
        <taxon>Actinopterygii</taxon>
        <taxon>Neopterygii</taxon>
        <taxon>Teleostei</taxon>
        <taxon>Ostariophysi</taxon>
        <taxon>Cypriniformes</taxon>
        <taxon>Nemacheilidae</taxon>
        <taxon>Triplophysa</taxon>
    </lineage>
</organism>
<evidence type="ECO:0000256" key="10">
    <source>
        <dbReference type="SAM" id="SignalP"/>
    </source>
</evidence>
<dbReference type="InterPro" id="IPR013783">
    <property type="entry name" value="Ig-like_fold"/>
</dbReference>